<protein>
    <recommendedName>
        <fullName evidence="1">KARI N-terminal Rossmann domain-containing protein</fullName>
    </recommendedName>
</protein>
<dbReference type="InterPro" id="IPR013116">
    <property type="entry name" value="KARI_N"/>
</dbReference>
<reference evidence="2" key="1">
    <citation type="submission" date="2022-08" db="EMBL/GenBank/DDBJ databases">
        <title>Alicyclobacillus dauci DSM2870, complete genome.</title>
        <authorList>
            <person name="Wang Q."/>
            <person name="Cai R."/>
            <person name="Wang Z."/>
        </authorList>
    </citation>
    <scope>NUCLEOTIDE SEQUENCE</scope>
    <source>
        <strain evidence="2">DSM 28700</strain>
    </source>
</reference>
<evidence type="ECO:0000259" key="1">
    <source>
        <dbReference type="Pfam" id="PF07991"/>
    </source>
</evidence>
<dbReference type="Gene3D" id="3.40.50.720">
    <property type="entry name" value="NAD(P)-binding Rossmann-like Domain"/>
    <property type="match status" value="1"/>
</dbReference>
<dbReference type="EMBL" id="CP104064">
    <property type="protein sequence ID" value="WAH35605.1"/>
    <property type="molecule type" value="Genomic_DNA"/>
</dbReference>
<dbReference type="InterPro" id="IPR036291">
    <property type="entry name" value="NAD(P)-bd_dom_sf"/>
</dbReference>
<dbReference type="Pfam" id="PF07991">
    <property type="entry name" value="KARI_N"/>
    <property type="match status" value="1"/>
</dbReference>
<gene>
    <name evidence="2" type="ORF">NZD86_15145</name>
</gene>
<dbReference type="Proteomes" id="UP001164803">
    <property type="component" value="Chromosome"/>
</dbReference>
<evidence type="ECO:0000313" key="2">
    <source>
        <dbReference type="EMBL" id="WAH35605.1"/>
    </source>
</evidence>
<evidence type="ECO:0000313" key="3">
    <source>
        <dbReference type="Proteomes" id="UP001164803"/>
    </source>
</evidence>
<dbReference type="SUPFAM" id="SSF51735">
    <property type="entry name" value="NAD(P)-binding Rossmann-fold domains"/>
    <property type="match status" value="1"/>
</dbReference>
<dbReference type="RefSeq" id="WP_268042888.1">
    <property type="nucleotide sequence ID" value="NZ_CP104064.1"/>
</dbReference>
<organism evidence="2 3">
    <name type="scientific">Alicyclobacillus dauci</name>
    <dbReference type="NCBI Taxonomy" id="1475485"/>
    <lineage>
        <taxon>Bacteria</taxon>
        <taxon>Bacillati</taxon>
        <taxon>Bacillota</taxon>
        <taxon>Bacilli</taxon>
        <taxon>Bacillales</taxon>
        <taxon>Alicyclobacillaceae</taxon>
        <taxon>Alicyclobacillus</taxon>
    </lineage>
</organism>
<accession>A0ABY6YYL7</accession>
<keyword evidence="3" id="KW-1185">Reference proteome</keyword>
<sequence>MSEGQPVNDAWIPQVGNKTVAIFGYREDGKEHAEALRRQGINVIFGIRDDRDEWSIAIGDGQDVRSPEEAAAVADIVQVW</sequence>
<proteinExistence type="predicted"/>
<feature type="domain" description="KARI N-terminal Rossmann" evidence="1">
    <location>
        <begin position="16"/>
        <end position="79"/>
    </location>
</feature>
<name>A0ABY6YYL7_9BACL</name>